<keyword evidence="1" id="KW-0472">Membrane</keyword>
<proteinExistence type="predicted"/>
<protein>
    <submittedName>
        <fullName evidence="2">Uncharacterized protein</fullName>
    </submittedName>
</protein>
<evidence type="ECO:0000313" key="2">
    <source>
        <dbReference type="EMBL" id="KAG2537377.1"/>
    </source>
</evidence>
<accession>A0A8T0MJQ8</accession>
<evidence type="ECO:0000256" key="1">
    <source>
        <dbReference type="SAM" id="Phobius"/>
    </source>
</evidence>
<dbReference type="AlphaFoldDB" id="A0A8T0MJQ8"/>
<keyword evidence="3" id="KW-1185">Reference proteome</keyword>
<gene>
    <name evidence="2" type="ORF">PVAP13_9NG292746</name>
</gene>
<reference evidence="2" key="1">
    <citation type="submission" date="2020-05" db="EMBL/GenBank/DDBJ databases">
        <title>WGS assembly of Panicum virgatum.</title>
        <authorList>
            <person name="Lovell J.T."/>
            <person name="Jenkins J."/>
            <person name="Shu S."/>
            <person name="Juenger T.E."/>
            <person name="Schmutz J."/>
        </authorList>
    </citation>
    <scope>NUCLEOTIDE SEQUENCE</scope>
    <source>
        <strain evidence="2">AP13</strain>
    </source>
</reference>
<feature type="transmembrane region" description="Helical" evidence="1">
    <location>
        <begin position="141"/>
        <end position="162"/>
    </location>
</feature>
<comment type="caution">
    <text evidence="2">The sequence shown here is derived from an EMBL/GenBank/DDBJ whole genome shotgun (WGS) entry which is preliminary data.</text>
</comment>
<organism evidence="2 3">
    <name type="scientific">Panicum virgatum</name>
    <name type="common">Blackwell switchgrass</name>
    <dbReference type="NCBI Taxonomy" id="38727"/>
    <lineage>
        <taxon>Eukaryota</taxon>
        <taxon>Viridiplantae</taxon>
        <taxon>Streptophyta</taxon>
        <taxon>Embryophyta</taxon>
        <taxon>Tracheophyta</taxon>
        <taxon>Spermatophyta</taxon>
        <taxon>Magnoliopsida</taxon>
        <taxon>Liliopsida</taxon>
        <taxon>Poales</taxon>
        <taxon>Poaceae</taxon>
        <taxon>PACMAD clade</taxon>
        <taxon>Panicoideae</taxon>
        <taxon>Panicodae</taxon>
        <taxon>Paniceae</taxon>
        <taxon>Panicinae</taxon>
        <taxon>Panicum</taxon>
        <taxon>Panicum sect. Hiantes</taxon>
    </lineage>
</organism>
<dbReference type="EMBL" id="CM029054">
    <property type="protein sequence ID" value="KAG2537377.1"/>
    <property type="molecule type" value="Genomic_DNA"/>
</dbReference>
<keyword evidence="1" id="KW-1133">Transmembrane helix</keyword>
<name>A0A8T0MJQ8_PANVG</name>
<evidence type="ECO:0000313" key="3">
    <source>
        <dbReference type="Proteomes" id="UP000823388"/>
    </source>
</evidence>
<sequence length="168" mass="18502">MRSAAAPAHAAGWCPLPASSLWPPSPPASACCAAQHASGLRRGAHTACWGHMQRQEWVHGRAPGVLARHGGWLHWAQGTPPSRIWSSGHVQSKLPLTLSTIQAPPAAYRENHAECRHSHGQHQWSTMFALAAHWNQLRQTMIAATIFRIICSHCLFCVYLFVYGGEYL</sequence>
<dbReference type="Proteomes" id="UP000823388">
    <property type="component" value="Chromosome 9N"/>
</dbReference>
<keyword evidence="1" id="KW-0812">Transmembrane</keyword>